<sequence length="172" mass="21158">MEEKKVINNIYEINSILTKFQNDKKKYFYFLERMDEKEFFSLLSKRKIDSLRFVNLLFLFANYTLIIEKFYYSLIYLATVGTESEVINSIYLLKNIPYEWLRDKLKEVIPEIVELIKSEDEEEKHYVYNKILSLYYFLGYKEELDDFINNICKGHQIELIRELYDDWKDWKK</sequence>
<evidence type="ECO:0000313" key="2">
    <source>
        <dbReference type="EMBL" id="MEB3041861.1"/>
    </source>
</evidence>
<proteinExistence type="predicted"/>
<comment type="caution">
    <text evidence="2">The sequence shown here is derived from an EMBL/GenBank/DDBJ whole genome shotgun (WGS) entry which is preliminary data.</text>
</comment>
<evidence type="ECO:0000313" key="3">
    <source>
        <dbReference type="Proteomes" id="UP001324270"/>
    </source>
</evidence>
<feature type="transmembrane region" description="Helical" evidence="1">
    <location>
        <begin position="53"/>
        <end position="72"/>
    </location>
</feature>
<keyword evidence="1" id="KW-0472">Membrane</keyword>
<dbReference type="EMBL" id="JAYKBV010000035">
    <property type="protein sequence ID" value="MEB3041861.1"/>
    <property type="molecule type" value="Genomic_DNA"/>
</dbReference>
<reference evidence="2 3" key="1">
    <citation type="submission" date="2023-12" db="EMBL/GenBank/DDBJ databases">
        <title>Genomic sequences of Capnocytophaga and Parvimonas strains.</title>
        <authorList>
            <person name="Watt R.M."/>
            <person name="Wang M."/>
            <person name="Yang T."/>
            <person name="Tong W.M."/>
        </authorList>
    </citation>
    <scope>NUCLEOTIDE SEQUENCE [LARGE SCALE GENOMIC DNA]</scope>
    <source>
        <strain evidence="2 3">CCUG 13156</strain>
    </source>
</reference>
<gene>
    <name evidence="2" type="ORF">VJJ49_14350</name>
</gene>
<keyword evidence="1" id="KW-1133">Transmembrane helix</keyword>
<protein>
    <recommendedName>
        <fullName evidence="4">Immunity protein 30 domain-containing protein</fullName>
    </recommendedName>
</protein>
<dbReference type="Proteomes" id="UP001324270">
    <property type="component" value="Unassembled WGS sequence"/>
</dbReference>
<dbReference type="RefSeq" id="WP_021628576.1">
    <property type="nucleotide sequence ID" value="NZ_JAYKBV010000035.1"/>
</dbReference>
<accession>A0ABU5YDJ0</accession>
<organism evidence="2 3">
    <name type="scientific">Capnocytophaga gingivalis</name>
    <dbReference type="NCBI Taxonomy" id="1017"/>
    <lineage>
        <taxon>Bacteria</taxon>
        <taxon>Pseudomonadati</taxon>
        <taxon>Bacteroidota</taxon>
        <taxon>Flavobacteriia</taxon>
        <taxon>Flavobacteriales</taxon>
        <taxon>Flavobacteriaceae</taxon>
        <taxon>Capnocytophaga</taxon>
    </lineage>
</organism>
<evidence type="ECO:0008006" key="4">
    <source>
        <dbReference type="Google" id="ProtNLM"/>
    </source>
</evidence>
<keyword evidence="3" id="KW-1185">Reference proteome</keyword>
<evidence type="ECO:0000256" key="1">
    <source>
        <dbReference type="SAM" id="Phobius"/>
    </source>
</evidence>
<keyword evidence="1" id="KW-0812">Transmembrane</keyword>
<name>A0ABU5YDJ0_9FLAO</name>